<dbReference type="NCBIfam" id="NF010061">
    <property type="entry name" value="PRK13538.1"/>
    <property type="match status" value="1"/>
</dbReference>
<protein>
    <submittedName>
        <fullName evidence="8">Heme exporter protein A</fullName>
    </submittedName>
</protein>
<keyword evidence="1" id="KW-0813">Transport</keyword>
<evidence type="ECO:0000313" key="8">
    <source>
        <dbReference type="EMBL" id="MET4758755.1"/>
    </source>
</evidence>
<dbReference type="PROSITE" id="PS50893">
    <property type="entry name" value="ABC_TRANSPORTER_2"/>
    <property type="match status" value="1"/>
</dbReference>
<evidence type="ECO:0000313" key="9">
    <source>
        <dbReference type="Proteomes" id="UP001549366"/>
    </source>
</evidence>
<dbReference type="RefSeq" id="WP_354008811.1">
    <property type="nucleotide sequence ID" value="NZ_JBEWTA010000001.1"/>
</dbReference>
<keyword evidence="4" id="KW-0067">ATP-binding</keyword>
<dbReference type="Pfam" id="PF00005">
    <property type="entry name" value="ABC_tran"/>
    <property type="match status" value="1"/>
</dbReference>
<dbReference type="SMART" id="SM00382">
    <property type="entry name" value="AAA"/>
    <property type="match status" value="1"/>
</dbReference>
<comment type="caution">
    <text evidence="8">The sequence shown here is derived from an EMBL/GenBank/DDBJ whole genome shotgun (WGS) entry which is preliminary data.</text>
</comment>
<reference evidence="8 9" key="1">
    <citation type="submission" date="2024-06" db="EMBL/GenBank/DDBJ databases">
        <title>Genomic Encyclopedia of Type Strains, Phase V (KMG-V): Genome sequencing to study the core and pangenomes of soil and plant-associated prokaryotes.</title>
        <authorList>
            <person name="Whitman W."/>
        </authorList>
    </citation>
    <scope>NUCLEOTIDE SEQUENCE [LARGE SCALE GENOMIC DNA]</scope>
    <source>
        <strain evidence="8 9">NE40</strain>
    </source>
</reference>
<dbReference type="PANTHER" id="PTHR43499:SF1">
    <property type="entry name" value="ABC TRANSPORTER I FAMILY MEMBER 1"/>
    <property type="match status" value="1"/>
</dbReference>
<evidence type="ECO:0000256" key="4">
    <source>
        <dbReference type="ARBA" id="ARBA00022840"/>
    </source>
</evidence>
<evidence type="ECO:0000259" key="7">
    <source>
        <dbReference type="PROSITE" id="PS50893"/>
    </source>
</evidence>
<dbReference type="NCBIfam" id="TIGR01189">
    <property type="entry name" value="ccmA"/>
    <property type="match status" value="1"/>
</dbReference>
<dbReference type="InterPro" id="IPR027417">
    <property type="entry name" value="P-loop_NTPase"/>
</dbReference>
<evidence type="ECO:0000256" key="3">
    <source>
        <dbReference type="ARBA" id="ARBA00022748"/>
    </source>
</evidence>
<keyword evidence="9" id="KW-1185">Reference proteome</keyword>
<keyword evidence="3" id="KW-0201">Cytochrome c-type biogenesis</keyword>
<dbReference type="Gene3D" id="3.40.50.300">
    <property type="entry name" value="P-loop containing nucleotide triphosphate hydrolases"/>
    <property type="match status" value="1"/>
</dbReference>
<dbReference type="InterPro" id="IPR005895">
    <property type="entry name" value="ABC_transptr_haem_export_CcmA"/>
</dbReference>
<dbReference type="InterPro" id="IPR003593">
    <property type="entry name" value="AAA+_ATPase"/>
</dbReference>
<keyword evidence="2" id="KW-0547">Nucleotide-binding</keyword>
<dbReference type="InterPro" id="IPR003439">
    <property type="entry name" value="ABC_transporter-like_ATP-bd"/>
</dbReference>
<evidence type="ECO:0000256" key="5">
    <source>
        <dbReference type="ARBA" id="ARBA00022967"/>
    </source>
</evidence>
<name>A0ABV2SLV9_9GAMM</name>
<evidence type="ECO:0000256" key="2">
    <source>
        <dbReference type="ARBA" id="ARBA00022741"/>
    </source>
</evidence>
<evidence type="ECO:0000256" key="6">
    <source>
        <dbReference type="ARBA" id="ARBA00023136"/>
    </source>
</evidence>
<evidence type="ECO:0000256" key="1">
    <source>
        <dbReference type="ARBA" id="ARBA00022448"/>
    </source>
</evidence>
<dbReference type="Proteomes" id="UP001549366">
    <property type="component" value="Unassembled WGS sequence"/>
</dbReference>
<accession>A0ABV2SLV9</accession>
<dbReference type="EMBL" id="JBEWTB010000002">
    <property type="protein sequence ID" value="MET4758755.1"/>
    <property type="molecule type" value="Genomic_DNA"/>
</dbReference>
<dbReference type="PANTHER" id="PTHR43499">
    <property type="entry name" value="ABC TRANSPORTER I FAMILY MEMBER 1"/>
    <property type="match status" value="1"/>
</dbReference>
<sequence>MLELVKLGCARDDRTLFRNLSVKLSPGELLQIEGANGSGKTTLLRILAGLSGDYQGKIIWKDKQLSSVYADFRLSTFYFGHKPAVKAELTPVENIAWRASLRNEQYSQQQVLEALQQVSLNGYEDTPCGQLSAGQHRRVALADLFVGQSSLWILDEPFTAIDFHGVAWLETLLASHVASGGMVIITSHQSLSELSGSHRTLRLDDYVVEDTIEDVSEEVGDHKTGEVFL</sequence>
<proteinExistence type="predicted"/>
<dbReference type="SUPFAM" id="SSF52540">
    <property type="entry name" value="P-loop containing nucleoside triphosphate hydrolases"/>
    <property type="match status" value="1"/>
</dbReference>
<gene>
    <name evidence="8" type="ORF">V5J35_003947</name>
</gene>
<keyword evidence="5" id="KW-1278">Translocase</keyword>
<keyword evidence="6" id="KW-0472">Membrane</keyword>
<feature type="domain" description="ABC transporter" evidence="7">
    <location>
        <begin position="2"/>
        <end position="228"/>
    </location>
</feature>
<organism evidence="8 9">
    <name type="scientific">Endozoicomonas lisbonensis</name>
    <dbReference type="NCBI Taxonomy" id="3120522"/>
    <lineage>
        <taxon>Bacteria</taxon>
        <taxon>Pseudomonadati</taxon>
        <taxon>Pseudomonadota</taxon>
        <taxon>Gammaproteobacteria</taxon>
        <taxon>Oceanospirillales</taxon>
        <taxon>Endozoicomonadaceae</taxon>
        <taxon>Endozoicomonas</taxon>
    </lineage>
</organism>